<gene>
    <name evidence="2" type="ORF">BU14_0475s0004</name>
</gene>
<evidence type="ECO:0000313" key="3">
    <source>
        <dbReference type="Proteomes" id="UP000218209"/>
    </source>
</evidence>
<keyword evidence="3" id="KW-1185">Reference proteome</keyword>
<feature type="compositionally biased region" description="Gly residues" evidence="1">
    <location>
        <begin position="153"/>
        <end position="164"/>
    </location>
</feature>
<name>A0A1X6NTW7_PORUM</name>
<organism evidence="2 3">
    <name type="scientific">Porphyra umbilicalis</name>
    <name type="common">Purple laver</name>
    <name type="synonym">Red alga</name>
    <dbReference type="NCBI Taxonomy" id="2786"/>
    <lineage>
        <taxon>Eukaryota</taxon>
        <taxon>Rhodophyta</taxon>
        <taxon>Bangiophyceae</taxon>
        <taxon>Bangiales</taxon>
        <taxon>Bangiaceae</taxon>
        <taxon>Porphyra</taxon>
    </lineage>
</organism>
<feature type="compositionally biased region" description="Gly residues" evidence="1">
    <location>
        <begin position="124"/>
        <end position="134"/>
    </location>
</feature>
<dbReference type="EMBL" id="KV919088">
    <property type="protein sequence ID" value="OSX72052.1"/>
    <property type="molecule type" value="Genomic_DNA"/>
</dbReference>
<reference evidence="2 3" key="1">
    <citation type="submission" date="2017-03" db="EMBL/GenBank/DDBJ databases">
        <title>WGS assembly of Porphyra umbilicalis.</title>
        <authorList>
            <person name="Brawley S.H."/>
            <person name="Blouin N.A."/>
            <person name="Ficko-Blean E."/>
            <person name="Wheeler G.L."/>
            <person name="Lohr M."/>
            <person name="Goodson H.V."/>
            <person name="Jenkins J.W."/>
            <person name="Blaby-Haas C.E."/>
            <person name="Helliwell K.E."/>
            <person name="Chan C."/>
            <person name="Marriage T."/>
            <person name="Bhattacharya D."/>
            <person name="Klein A.S."/>
            <person name="Badis Y."/>
            <person name="Brodie J."/>
            <person name="Cao Y."/>
            <person name="Collen J."/>
            <person name="Dittami S.M."/>
            <person name="Gachon C.M."/>
            <person name="Green B.R."/>
            <person name="Karpowicz S."/>
            <person name="Kim J.W."/>
            <person name="Kudahl U."/>
            <person name="Lin S."/>
            <person name="Michel G."/>
            <person name="Mittag M."/>
            <person name="Olson B.J."/>
            <person name="Pangilinan J."/>
            <person name="Peng Y."/>
            <person name="Qiu H."/>
            <person name="Shu S."/>
            <person name="Singer J.T."/>
            <person name="Smith A.G."/>
            <person name="Sprecher B.N."/>
            <person name="Wagner V."/>
            <person name="Wang W."/>
            <person name="Wang Z.-Y."/>
            <person name="Yan J."/>
            <person name="Yarish C."/>
            <person name="Zoeuner-Riek S."/>
            <person name="Zhuang Y."/>
            <person name="Zou Y."/>
            <person name="Lindquist E.A."/>
            <person name="Grimwood J."/>
            <person name="Barry K."/>
            <person name="Rokhsar D.S."/>
            <person name="Schmutz J."/>
            <person name="Stiller J.W."/>
            <person name="Grossman A.R."/>
            <person name="Prochnik S.E."/>
        </authorList>
    </citation>
    <scope>NUCLEOTIDE SEQUENCE [LARGE SCALE GENOMIC DNA]</scope>
    <source>
        <strain evidence="2">4086291</strain>
    </source>
</reference>
<sequence>MAALGPSRRRAVPVPLIGADACGLRFARAGCPAPAEGGHPPPDASCHAVCPSPPTLCLVWMVRRGCPVLAGRPRRRAVGGPRRRCGGGGAFPWNTSLEVSAGGRGWATRRGSPAGGMPPTRQGRGCGAASGAAGGPRRRRPTGSAVGRTAPARGGGWRAPGAGRGTAVPRRASLACGRASRLGGSATSGVRSGI</sequence>
<feature type="region of interest" description="Disordered" evidence="1">
    <location>
        <begin position="103"/>
        <end position="170"/>
    </location>
</feature>
<feature type="compositionally biased region" description="Low complexity" evidence="1">
    <location>
        <begin position="142"/>
        <end position="152"/>
    </location>
</feature>
<dbReference type="AlphaFoldDB" id="A0A1X6NTW7"/>
<evidence type="ECO:0000256" key="1">
    <source>
        <dbReference type="SAM" id="MobiDB-lite"/>
    </source>
</evidence>
<evidence type="ECO:0000313" key="2">
    <source>
        <dbReference type="EMBL" id="OSX72052.1"/>
    </source>
</evidence>
<proteinExistence type="predicted"/>
<dbReference type="Proteomes" id="UP000218209">
    <property type="component" value="Unassembled WGS sequence"/>
</dbReference>
<protein>
    <submittedName>
        <fullName evidence="2">Uncharacterized protein</fullName>
    </submittedName>
</protein>
<accession>A0A1X6NTW7</accession>